<dbReference type="Pfam" id="PF15612">
    <property type="entry name" value="WHIM1"/>
    <property type="match status" value="1"/>
</dbReference>
<name>U5D2Z6_AMBTC</name>
<keyword evidence="10" id="KW-1185">Reference proteome</keyword>
<dbReference type="InterPro" id="IPR028942">
    <property type="entry name" value="WHIM1_dom"/>
</dbReference>
<gene>
    <name evidence="9" type="ORF">AMTR_s00071p00148290</name>
</gene>
<dbReference type="InterPro" id="IPR053271">
    <property type="entry name" value="DDT_domain"/>
</dbReference>
<evidence type="ECO:0000256" key="1">
    <source>
        <dbReference type="ARBA" id="ARBA00004123"/>
    </source>
</evidence>
<protein>
    <recommendedName>
        <fullName evidence="11">DDT domain-containing protein</fullName>
    </recommendedName>
</protein>
<evidence type="ECO:0000313" key="9">
    <source>
        <dbReference type="EMBL" id="ERN19986.1"/>
    </source>
</evidence>
<comment type="subcellular location">
    <subcellularLocation>
        <location evidence="1 4">Nucleus</location>
    </subcellularLocation>
</comment>
<reference evidence="10" key="1">
    <citation type="journal article" date="2013" name="Science">
        <title>The Amborella genome and the evolution of flowering plants.</title>
        <authorList>
            <consortium name="Amborella Genome Project"/>
        </authorList>
    </citation>
    <scope>NUCLEOTIDE SEQUENCE [LARGE SCALE GENOMIC DNA]</scope>
</reference>
<sequence length="766" mass="89169">MDVWLHALCFTLIEVRNYLRRINLYRQRVWTCKVTGKTKLTYEEALISEQNATKKVQQFHKELMEPVLLMVQFSTLGLNDLVKTISKRLQEPLVEGQELNGKKGEAIHPCRILKVFEKAENGSTRKSYEVGWLDKDNKVTDRSVEDAESLIWKKQPVSRDLIKAFIRESTSRSAPWMVHETLAMEYGIPTKPPEELIGKRSLQNEHQNCIKKEKTDVRDGSLGKKKRLKEEPESSKVLQEIKAKTAQKFNVERERTVKVKNSIQEGKDGKADFAEEKKPRVYKRKRINEKSESLEGLQNSKNEETKPGKEEKERMKEENENIEGLQKVKNEKKKPKVEKKKGKKDDGDNPEGSQKIKNEEKKLKGENKKRIKEESENAEGFQISMKKDEKKPKVKKNRIRKENQIPEGSKEKKKLKTEEKKTNVEVKMSEENEYSNGLPKQAKFIERKAIKYPIEDLLVQPDEDGPVFIDQPTPTRDFAVPMHCVGDLLTVWDFCSSFNRSLRLWPFTLEDFENAIMHQESNPSIIVEAHSSILHLLIEEKREYYSMVQKRRRKAKMTSMNWSEYLYDFLEMENGPKFTQQAETIKRGHYCALSVHDKLQILHELVDHALTTDAIRSQLDKYIEQQQSLAASQREEFKKRREVIQELQKQLKAGSETKEGLRNDDCNGKIDKLNKQNGEREIPNGFELKHANGHIRNGLEGNERGISASNDQDLQGGAALAKRSREIAYRIAREEATLRRSIRVRTQPKDRQGLSFLRYVNKWRDD</sequence>
<dbReference type="HOGENOM" id="CLU_012516_0_0_1"/>
<dbReference type="SMART" id="SM00571">
    <property type="entry name" value="DDT"/>
    <property type="match status" value="1"/>
</dbReference>
<keyword evidence="2 5" id="KW-0175">Coiled coil</keyword>
<accession>U5D2Z6</accession>
<feature type="domain" description="WAC" evidence="8">
    <location>
        <begin position="1"/>
        <end position="105"/>
    </location>
</feature>
<feature type="region of interest" description="Disordered" evidence="6">
    <location>
        <begin position="213"/>
        <end position="234"/>
    </location>
</feature>
<dbReference type="eggNOG" id="KOG1245">
    <property type="taxonomic scope" value="Eukaryota"/>
</dbReference>
<evidence type="ECO:0000256" key="6">
    <source>
        <dbReference type="SAM" id="MobiDB-lite"/>
    </source>
</evidence>
<dbReference type="Pfam" id="PF02791">
    <property type="entry name" value="DDT"/>
    <property type="match status" value="1"/>
</dbReference>
<feature type="region of interest" description="Disordered" evidence="6">
    <location>
        <begin position="270"/>
        <end position="423"/>
    </location>
</feature>
<evidence type="ECO:0000313" key="10">
    <source>
        <dbReference type="Proteomes" id="UP000017836"/>
    </source>
</evidence>
<proteinExistence type="predicted"/>
<dbReference type="AlphaFoldDB" id="U5D2Z6"/>
<dbReference type="Gramene" id="ERN19986">
    <property type="protein sequence ID" value="ERN19986"/>
    <property type="gene ID" value="AMTR_s00071p00148290"/>
</dbReference>
<feature type="coiled-coil region" evidence="5">
    <location>
        <begin position="630"/>
        <end position="664"/>
    </location>
</feature>
<evidence type="ECO:0000256" key="3">
    <source>
        <dbReference type="ARBA" id="ARBA00023242"/>
    </source>
</evidence>
<feature type="compositionally biased region" description="Basic and acidic residues" evidence="6">
    <location>
        <begin position="270"/>
        <end position="279"/>
    </location>
</feature>
<dbReference type="InterPro" id="IPR013136">
    <property type="entry name" value="WSTF_Acf1_Cbp146"/>
</dbReference>
<evidence type="ECO:0000259" key="7">
    <source>
        <dbReference type="PROSITE" id="PS50827"/>
    </source>
</evidence>
<dbReference type="PANTHER" id="PTHR15546">
    <property type="entry name" value="BROMODOMAIN ADJACENT TO ZINC FINGER DOMAIN, 2A"/>
    <property type="match status" value="1"/>
</dbReference>
<feature type="compositionally biased region" description="Basic residues" evidence="6">
    <location>
        <begin position="330"/>
        <end position="342"/>
    </location>
</feature>
<dbReference type="STRING" id="13333.U5D2Z6"/>
<dbReference type="PROSITE" id="PS51136">
    <property type="entry name" value="WAC"/>
    <property type="match status" value="1"/>
</dbReference>
<dbReference type="Pfam" id="PF10537">
    <property type="entry name" value="WAC_Acf1_DNA_bd"/>
    <property type="match status" value="1"/>
</dbReference>
<dbReference type="EMBL" id="KI392062">
    <property type="protein sequence ID" value="ERN19986.1"/>
    <property type="molecule type" value="Genomic_DNA"/>
</dbReference>
<evidence type="ECO:0000256" key="4">
    <source>
        <dbReference type="PROSITE-ProRule" id="PRU00475"/>
    </source>
</evidence>
<feature type="domain" description="DDT" evidence="7">
    <location>
        <begin position="482"/>
        <end position="543"/>
    </location>
</feature>
<dbReference type="PROSITE" id="PS50827">
    <property type="entry name" value="DDT"/>
    <property type="match status" value="1"/>
</dbReference>
<evidence type="ECO:0000256" key="5">
    <source>
        <dbReference type="SAM" id="Coils"/>
    </source>
</evidence>
<feature type="compositionally biased region" description="Basic and acidic residues" evidence="6">
    <location>
        <begin position="354"/>
        <end position="375"/>
    </location>
</feature>
<keyword evidence="3 4" id="KW-0539">Nucleus</keyword>
<dbReference type="InterPro" id="IPR018501">
    <property type="entry name" value="DDT_dom"/>
</dbReference>
<dbReference type="PANTHER" id="PTHR15546:SF2">
    <property type="entry name" value="DDT DOMAIN-CONTAINING PROTEIN DDB_G0282237"/>
    <property type="match status" value="1"/>
</dbReference>
<evidence type="ECO:0000256" key="2">
    <source>
        <dbReference type="ARBA" id="ARBA00023054"/>
    </source>
</evidence>
<evidence type="ECO:0008006" key="11">
    <source>
        <dbReference type="Google" id="ProtNLM"/>
    </source>
</evidence>
<dbReference type="Proteomes" id="UP000017836">
    <property type="component" value="Unassembled WGS sequence"/>
</dbReference>
<organism evidence="9 10">
    <name type="scientific">Amborella trichopoda</name>
    <dbReference type="NCBI Taxonomy" id="13333"/>
    <lineage>
        <taxon>Eukaryota</taxon>
        <taxon>Viridiplantae</taxon>
        <taxon>Streptophyta</taxon>
        <taxon>Embryophyta</taxon>
        <taxon>Tracheophyta</taxon>
        <taxon>Spermatophyta</taxon>
        <taxon>Magnoliopsida</taxon>
        <taxon>Amborellales</taxon>
        <taxon>Amborellaceae</taxon>
        <taxon>Amborella</taxon>
    </lineage>
</organism>
<feature type="compositionally biased region" description="Basic and acidic residues" evidence="6">
    <location>
        <begin position="400"/>
        <end position="423"/>
    </location>
</feature>
<feature type="compositionally biased region" description="Basic and acidic residues" evidence="6">
    <location>
        <begin position="301"/>
        <end position="319"/>
    </location>
</feature>
<evidence type="ECO:0000259" key="8">
    <source>
        <dbReference type="PROSITE" id="PS51136"/>
    </source>
</evidence>
<dbReference type="GO" id="GO:0031010">
    <property type="term" value="C:ISWI-type complex"/>
    <property type="evidence" value="ECO:0007669"/>
    <property type="project" value="EnsemblPlants"/>
</dbReference>